<dbReference type="Gene3D" id="1.10.260.40">
    <property type="entry name" value="lambda repressor-like DNA-binding domains"/>
    <property type="match status" value="1"/>
</dbReference>
<gene>
    <name evidence="2" type="ORF">MEBOL_000082</name>
</gene>
<feature type="transmembrane region" description="Helical" evidence="1">
    <location>
        <begin position="98"/>
        <end position="120"/>
    </location>
</feature>
<dbReference type="RefSeq" id="WP_095975564.1">
    <property type="nucleotide sequence ID" value="NZ_CP022163.1"/>
</dbReference>
<dbReference type="InterPro" id="IPR010982">
    <property type="entry name" value="Lambda_DNA-bd_dom_sf"/>
</dbReference>
<reference evidence="2 3" key="1">
    <citation type="submission" date="2017-06" db="EMBL/GenBank/DDBJ databases">
        <authorList>
            <person name="Kim H.J."/>
            <person name="Triplett B.A."/>
        </authorList>
    </citation>
    <scope>NUCLEOTIDE SEQUENCE [LARGE SCALE GENOMIC DNA]</scope>
    <source>
        <strain evidence="2 3">DSM 14713</strain>
    </source>
</reference>
<dbReference type="PANTHER" id="PTHR34475">
    <property type="match status" value="1"/>
</dbReference>
<keyword evidence="3" id="KW-1185">Reference proteome</keyword>
<dbReference type="OrthoDB" id="9797543at2"/>
<proteinExistence type="predicted"/>
<dbReference type="Pfam" id="PF13413">
    <property type="entry name" value="HTH_25"/>
    <property type="match status" value="1"/>
</dbReference>
<name>A0A286SGI8_9BACT</name>
<dbReference type="PANTHER" id="PTHR34475:SF1">
    <property type="entry name" value="CYTOSKELETON PROTEIN RODZ"/>
    <property type="match status" value="1"/>
</dbReference>
<accession>A0A286SGI8</accession>
<dbReference type="InterPro" id="IPR050400">
    <property type="entry name" value="Bact_Cytoskel_RodZ"/>
</dbReference>
<dbReference type="AlphaFoldDB" id="A0A286SGI8"/>
<keyword evidence="1" id="KW-1133">Transmembrane helix</keyword>
<dbReference type="CDD" id="cd00093">
    <property type="entry name" value="HTH_XRE"/>
    <property type="match status" value="1"/>
</dbReference>
<keyword evidence="1" id="KW-0812">Transmembrane</keyword>
<dbReference type="SUPFAM" id="SSF47413">
    <property type="entry name" value="lambda repressor-like DNA-binding domains"/>
    <property type="match status" value="1"/>
</dbReference>
<evidence type="ECO:0000313" key="2">
    <source>
        <dbReference type="EMBL" id="ATB26654.1"/>
    </source>
</evidence>
<dbReference type="GO" id="GO:0003677">
    <property type="term" value="F:DNA binding"/>
    <property type="evidence" value="ECO:0007669"/>
    <property type="project" value="InterPro"/>
</dbReference>
<keyword evidence="1" id="KW-0472">Membrane</keyword>
<dbReference type="KEGG" id="mbd:MEBOL_000082"/>
<dbReference type="InterPro" id="IPR001387">
    <property type="entry name" value="Cro/C1-type_HTH"/>
</dbReference>
<evidence type="ECO:0000313" key="3">
    <source>
        <dbReference type="Proteomes" id="UP000217289"/>
    </source>
</evidence>
<protein>
    <submittedName>
        <fullName evidence="2">Transcriptional regulator</fullName>
    </submittedName>
</protein>
<sequence length="130" mass="14470">MDHVEFGKYLSQQRELRGMSRDEVSRVTKISPSLIAALEEGQVERLPTRVFVVNYIRSYATVIGLAPEDALLRYEEVSKATPELSPVALERERRRRAWVVLAVLLLLVLLGVGAYVALVVNGKMPAPLPG</sequence>
<evidence type="ECO:0000256" key="1">
    <source>
        <dbReference type="SAM" id="Phobius"/>
    </source>
</evidence>
<dbReference type="EMBL" id="CP022163">
    <property type="protein sequence ID" value="ATB26654.1"/>
    <property type="molecule type" value="Genomic_DNA"/>
</dbReference>
<organism evidence="2 3">
    <name type="scientific">Melittangium boletus DSM 14713</name>
    <dbReference type="NCBI Taxonomy" id="1294270"/>
    <lineage>
        <taxon>Bacteria</taxon>
        <taxon>Pseudomonadati</taxon>
        <taxon>Myxococcota</taxon>
        <taxon>Myxococcia</taxon>
        <taxon>Myxococcales</taxon>
        <taxon>Cystobacterineae</taxon>
        <taxon>Archangiaceae</taxon>
        <taxon>Melittangium</taxon>
    </lineage>
</organism>
<dbReference type="Proteomes" id="UP000217289">
    <property type="component" value="Chromosome"/>
</dbReference>